<accession>A0ABY6J8L5</accession>
<dbReference type="InterPro" id="IPR025404">
    <property type="entry name" value="DUF4130"/>
</dbReference>
<dbReference type="EMBL" id="CP107006">
    <property type="protein sequence ID" value="UYQ94652.1"/>
    <property type="molecule type" value="Genomic_DNA"/>
</dbReference>
<protein>
    <submittedName>
        <fullName evidence="2">TIGR03915 family putative DNA repair protein</fullName>
    </submittedName>
</protein>
<organism evidence="2 3">
    <name type="scientific">Chitinophaga horti</name>
    <dbReference type="NCBI Taxonomy" id="2920382"/>
    <lineage>
        <taxon>Bacteria</taxon>
        <taxon>Pseudomonadati</taxon>
        <taxon>Bacteroidota</taxon>
        <taxon>Chitinophagia</taxon>
        <taxon>Chitinophagales</taxon>
        <taxon>Chitinophagaceae</taxon>
        <taxon>Chitinophaga</taxon>
    </lineage>
</organism>
<dbReference type="InterPro" id="IPR023875">
    <property type="entry name" value="DNA_repair_put"/>
</dbReference>
<feature type="domain" description="DUF4130" evidence="1">
    <location>
        <begin position="85"/>
        <end position="247"/>
    </location>
</feature>
<dbReference type="RefSeq" id="WP_264282520.1">
    <property type="nucleotide sequence ID" value="NZ_CP107006.1"/>
</dbReference>
<dbReference type="Proteomes" id="UP001162741">
    <property type="component" value="Chromosome"/>
</dbReference>
<evidence type="ECO:0000313" key="2">
    <source>
        <dbReference type="EMBL" id="UYQ94652.1"/>
    </source>
</evidence>
<proteinExistence type="predicted"/>
<gene>
    <name evidence="2" type="ORF">MKQ68_06050</name>
</gene>
<reference evidence="2" key="1">
    <citation type="submission" date="2022-10" db="EMBL/GenBank/DDBJ databases">
        <title>Chitinophaga sp. nov., isolated from soil.</title>
        <authorList>
            <person name="Jeon C.O."/>
        </authorList>
    </citation>
    <scope>NUCLEOTIDE SEQUENCE</scope>
    <source>
        <strain evidence="2">R8</strain>
    </source>
</reference>
<keyword evidence="3" id="KW-1185">Reference proteome</keyword>
<evidence type="ECO:0000259" key="1">
    <source>
        <dbReference type="Pfam" id="PF13566"/>
    </source>
</evidence>
<evidence type="ECO:0000313" key="3">
    <source>
        <dbReference type="Proteomes" id="UP001162741"/>
    </source>
</evidence>
<dbReference type="NCBIfam" id="TIGR03915">
    <property type="entry name" value="SAM_7_link_chp"/>
    <property type="match status" value="1"/>
</dbReference>
<dbReference type="Pfam" id="PF13566">
    <property type="entry name" value="DUF4130"/>
    <property type="match status" value="1"/>
</dbReference>
<sequence>METILVYDGSWPGLLTAVFEAYANTWVAGIRALDRLSQQDVFASQMEVPTDLEKAARVWKGLHGKVPADACRQLYCAYLSELPGIEMVILSCARFYFSGAKDPHLAYGKSDVLRITQVAKSVDRERHRMKAFVRFQRTGDDLYYAAVEPDFNVLPLIADHFQHRYADQRWLIYDFKRGYGIYYNLQTVEEVMFDGGGPDASDALHEGEQLYQDLWKEYFQRVNISERKNTKLHLRHVPKRYWRLLTEKW</sequence>
<name>A0ABY6J8L5_9BACT</name>